<dbReference type="KEGG" id="kdj:28966226"/>
<dbReference type="EMBL" id="KI894029">
    <property type="protein sequence ID" value="OBR86519.1"/>
    <property type="molecule type" value="Genomic_DNA"/>
</dbReference>
<dbReference type="GO" id="GO:0000775">
    <property type="term" value="C:chromosome, centromeric region"/>
    <property type="evidence" value="ECO:0007669"/>
    <property type="project" value="InterPro"/>
</dbReference>
<evidence type="ECO:0000259" key="5">
    <source>
        <dbReference type="Pfam" id="PF07557"/>
    </source>
</evidence>
<accession>A0A1A6A8Y7</accession>
<evidence type="ECO:0000313" key="7">
    <source>
        <dbReference type="EMBL" id="WWC59950.1"/>
    </source>
</evidence>
<reference evidence="7" key="2">
    <citation type="submission" date="2013-07" db="EMBL/GenBank/DDBJ databases">
        <authorList>
            <consortium name="The Broad Institute Genome Sequencing Platform"/>
            <person name="Cuomo C."/>
            <person name="Litvintseva A."/>
            <person name="Chen Y."/>
            <person name="Heitman J."/>
            <person name="Sun S."/>
            <person name="Springer D."/>
            <person name="Dromer F."/>
            <person name="Young S.K."/>
            <person name="Zeng Q."/>
            <person name="Gargeya S."/>
            <person name="Fitzgerald M."/>
            <person name="Abouelleil A."/>
            <person name="Alvarado L."/>
            <person name="Berlin A.M."/>
            <person name="Chapman S.B."/>
            <person name="Dewar J."/>
            <person name="Goldberg J."/>
            <person name="Griggs A."/>
            <person name="Gujja S."/>
            <person name="Hansen M."/>
            <person name="Howarth C."/>
            <person name="Imamovic A."/>
            <person name="Larimer J."/>
            <person name="McCowan C."/>
            <person name="Murphy C."/>
            <person name="Pearson M."/>
            <person name="Priest M."/>
            <person name="Roberts A."/>
            <person name="Saif S."/>
            <person name="Shea T."/>
            <person name="Sykes S."/>
            <person name="Wortman J."/>
            <person name="Nusbaum C."/>
            <person name="Birren B."/>
        </authorList>
    </citation>
    <scope>NUCLEOTIDE SEQUENCE</scope>
    <source>
        <strain evidence="7">CBS 10117</strain>
    </source>
</reference>
<feature type="compositionally biased region" description="Acidic residues" evidence="4">
    <location>
        <begin position="306"/>
        <end position="317"/>
    </location>
</feature>
<name>A0A1A6A8Y7_9TREE</name>
<dbReference type="AlphaFoldDB" id="A0A1A6A8Y7"/>
<proteinExistence type="inferred from homology"/>
<evidence type="ECO:0000256" key="2">
    <source>
        <dbReference type="ARBA" id="ARBA00022829"/>
    </source>
</evidence>
<feature type="compositionally biased region" description="Basic and acidic residues" evidence="4">
    <location>
        <begin position="180"/>
        <end position="195"/>
    </location>
</feature>
<keyword evidence="2" id="KW-0159">Chromosome partition</keyword>
<keyword evidence="3" id="KW-0175">Coiled coil</keyword>
<reference evidence="7" key="3">
    <citation type="submission" date="2024-02" db="EMBL/GenBank/DDBJ databases">
        <title>Comparative genomics of Cryptococcus and Kwoniella reveals pathogenesis evolution and contrasting modes of karyotype evolution via chromosome fusion or intercentromeric recombination.</title>
        <authorList>
            <person name="Coelho M.A."/>
            <person name="David-Palma M."/>
            <person name="Shea T."/>
            <person name="Bowers K."/>
            <person name="McGinley-Smith S."/>
            <person name="Mohammad A.W."/>
            <person name="Gnirke A."/>
            <person name="Yurkov A.M."/>
            <person name="Nowrousian M."/>
            <person name="Sun S."/>
            <person name="Cuomo C.A."/>
            <person name="Heitman J."/>
        </authorList>
    </citation>
    <scope>NUCLEOTIDE SEQUENCE</scope>
    <source>
        <strain evidence="7">CBS 10117</strain>
    </source>
</reference>
<evidence type="ECO:0000313" key="6">
    <source>
        <dbReference type="EMBL" id="OBR86519.1"/>
    </source>
</evidence>
<feature type="coiled-coil region" evidence="3">
    <location>
        <begin position="53"/>
        <end position="87"/>
    </location>
</feature>
<dbReference type="EMBL" id="CP144532">
    <property type="protein sequence ID" value="WWC59950.1"/>
    <property type="molecule type" value="Genomic_DNA"/>
</dbReference>
<feature type="compositionally biased region" description="Low complexity" evidence="4">
    <location>
        <begin position="607"/>
        <end position="647"/>
    </location>
</feature>
<protein>
    <recommendedName>
        <fullName evidence="5">Shugoshin C-terminal domain-containing protein</fullName>
    </recommendedName>
</protein>
<feature type="compositionally biased region" description="Acidic residues" evidence="4">
    <location>
        <begin position="538"/>
        <end position="555"/>
    </location>
</feature>
<evidence type="ECO:0000256" key="4">
    <source>
        <dbReference type="SAM" id="MobiDB-lite"/>
    </source>
</evidence>
<evidence type="ECO:0000313" key="8">
    <source>
        <dbReference type="Proteomes" id="UP000078595"/>
    </source>
</evidence>
<feature type="compositionally biased region" description="Polar residues" evidence="4">
    <location>
        <begin position="707"/>
        <end position="730"/>
    </location>
</feature>
<feature type="compositionally biased region" description="Low complexity" evidence="4">
    <location>
        <begin position="342"/>
        <end position="355"/>
    </location>
</feature>
<dbReference type="GeneID" id="28966226"/>
<dbReference type="Proteomes" id="UP000078595">
    <property type="component" value="Chromosome 3"/>
</dbReference>
<dbReference type="RefSeq" id="XP_018264361.1">
    <property type="nucleotide sequence ID" value="XM_018405867.1"/>
</dbReference>
<feature type="compositionally biased region" description="Polar residues" evidence="4">
    <location>
        <begin position="575"/>
        <end position="585"/>
    </location>
</feature>
<comment type="similarity">
    <text evidence="1">Belongs to the shugoshin family.</text>
</comment>
<dbReference type="GO" id="GO:0045132">
    <property type="term" value="P:meiotic chromosome segregation"/>
    <property type="evidence" value="ECO:0007669"/>
    <property type="project" value="InterPro"/>
</dbReference>
<dbReference type="VEuPathDB" id="FungiDB:I303_02527"/>
<dbReference type="OrthoDB" id="2596934at2759"/>
<feature type="compositionally biased region" description="Low complexity" evidence="4">
    <location>
        <begin position="374"/>
        <end position="385"/>
    </location>
</feature>
<dbReference type="InterPro" id="IPR011515">
    <property type="entry name" value="Shugoshin_C"/>
</dbReference>
<feature type="compositionally biased region" description="Low complexity" evidence="4">
    <location>
        <begin position="696"/>
        <end position="706"/>
    </location>
</feature>
<feature type="compositionally biased region" description="Polar residues" evidence="4">
    <location>
        <begin position="451"/>
        <end position="463"/>
    </location>
</feature>
<reference evidence="6" key="1">
    <citation type="submission" date="2013-07" db="EMBL/GenBank/DDBJ databases">
        <title>The Genome Sequence of Cryptococcus dejecticola CBS10117.</title>
        <authorList>
            <consortium name="The Broad Institute Genome Sequencing Platform"/>
            <person name="Cuomo C."/>
            <person name="Litvintseva A."/>
            <person name="Chen Y."/>
            <person name="Heitman J."/>
            <person name="Sun S."/>
            <person name="Springer D."/>
            <person name="Dromer F."/>
            <person name="Young S.K."/>
            <person name="Zeng Q."/>
            <person name="Gargeya S."/>
            <person name="Fitzgerald M."/>
            <person name="Abouelleil A."/>
            <person name="Alvarado L."/>
            <person name="Berlin A.M."/>
            <person name="Chapman S.B."/>
            <person name="Dewar J."/>
            <person name="Goldberg J."/>
            <person name="Griggs A."/>
            <person name="Gujja S."/>
            <person name="Hansen M."/>
            <person name="Howarth C."/>
            <person name="Imamovic A."/>
            <person name="Larimer J."/>
            <person name="McCowan C."/>
            <person name="Murphy C."/>
            <person name="Pearson M."/>
            <person name="Priest M."/>
            <person name="Roberts A."/>
            <person name="Saif S."/>
            <person name="Shea T."/>
            <person name="Sykes S."/>
            <person name="Wortman J."/>
            <person name="Nusbaum C."/>
            <person name="Birren B."/>
        </authorList>
    </citation>
    <scope>NUCLEOTIDE SEQUENCE [LARGE SCALE GENOMIC DNA]</scope>
    <source>
        <strain evidence="6">CBS 10117</strain>
    </source>
</reference>
<feature type="region of interest" description="Disordered" evidence="4">
    <location>
        <begin position="746"/>
        <end position="796"/>
    </location>
</feature>
<feature type="domain" description="Shugoshin C-terminal" evidence="5">
    <location>
        <begin position="402"/>
        <end position="424"/>
    </location>
</feature>
<feature type="compositionally biased region" description="Low complexity" evidence="4">
    <location>
        <begin position="758"/>
        <end position="769"/>
    </location>
</feature>
<feature type="region of interest" description="Disordered" evidence="4">
    <location>
        <begin position="180"/>
        <end position="733"/>
    </location>
</feature>
<feature type="compositionally biased region" description="Polar residues" evidence="4">
    <location>
        <begin position="648"/>
        <end position="664"/>
    </location>
</feature>
<evidence type="ECO:0000256" key="1">
    <source>
        <dbReference type="ARBA" id="ARBA00010845"/>
    </source>
</evidence>
<gene>
    <name evidence="6" type="ORF">I303_02527</name>
    <name evidence="7" type="ORF">I303_102513</name>
</gene>
<feature type="compositionally biased region" description="Low complexity" evidence="4">
    <location>
        <begin position="498"/>
        <end position="510"/>
    </location>
</feature>
<sequence>MAQRQGRRSLGLAPLPGLGDELTDAQRFEDFRRRHSKQNKEIILDNVGRKNTIKSLEDDIARLNIELLNVRRANFKLRARLENVQREKSRSGDKQVYEALNQLIGIFPALKSLRDSLSPSTSNYEDEVAMMPNGNGDGSAAINGIPIPIPIPISLVQNTYATRPAEMARQNHGLWSLVEAKENSGSEKEEDDWRRVPKKSARRNAGMGSIASSRSPRRSGQSPKVTYMEITSPSPSKPRSRSKASASPSPKKSSTSMTPITSSVPSTTSSSVAKKQRRRRESGLITITPRSPSPPPPTVCPNQEPDNGEYSEWEEGQAIDISPSDADVDTSPDLNTRRQNEDISMPLDISSLSSSGGPGAKQVELLDTIKEVSTAESATSSSASSRQPAVGQVGQEEEKGNGRGRRSRSSVNYKEPSLSKKMRKPDGVSTEEFLLSQSNPRRSLAAGMIPPTTSQPNTPPKSTSPFGDDSPLSPLPDLADDLHYQLQPAKNGRTGMAKTKTNTNNNTNTNPLIRPEQSAMRRKSTLPKAGNKKRVEDEDKDEDEDEDDDEFDVDELIGAGSTSAWEDDYEDVNYKTGNLMLNSPAKSKDNGNGNGNDGRKVTPMTMSIPSNHASSSSSNLPSTSTSTSNVNPTSSSTSTNGNTNGSGKTYTGRSTTTMTNENTKSSFRPVSSSKPSISTSTSSASNLGIGRPVVPPSNSNPTRPTPSITTGSRTGSRNFTPTSRISSTSNKKAEVEVADILTEGNNDNMLNIPSKMPTTSSNATATATARKVSDTSKKPPVTTTTTARARRMSSAV</sequence>
<feature type="compositionally biased region" description="Low complexity" evidence="4">
    <location>
        <begin position="665"/>
        <end position="685"/>
    </location>
</feature>
<feature type="compositionally biased region" description="Low complexity" evidence="4">
    <location>
        <begin position="464"/>
        <end position="477"/>
    </location>
</feature>
<feature type="compositionally biased region" description="Low complexity" evidence="4">
    <location>
        <begin position="243"/>
        <end position="273"/>
    </location>
</feature>
<dbReference type="Pfam" id="PF07557">
    <property type="entry name" value="Shugoshin_C"/>
    <property type="match status" value="1"/>
</dbReference>
<organism evidence="6">
    <name type="scientific">Kwoniella dejecticola CBS 10117</name>
    <dbReference type="NCBI Taxonomy" id="1296121"/>
    <lineage>
        <taxon>Eukaryota</taxon>
        <taxon>Fungi</taxon>
        <taxon>Dikarya</taxon>
        <taxon>Basidiomycota</taxon>
        <taxon>Agaricomycotina</taxon>
        <taxon>Tremellomycetes</taxon>
        <taxon>Tremellales</taxon>
        <taxon>Cryptococcaceae</taxon>
        <taxon>Kwoniella</taxon>
    </lineage>
</organism>
<dbReference type="GO" id="GO:0005634">
    <property type="term" value="C:nucleus"/>
    <property type="evidence" value="ECO:0007669"/>
    <property type="project" value="InterPro"/>
</dbReference>
<evidence type="ECO:0000256" key="3">
    <source>
        <dbReference type="SAM" id="Coils"/>
    </source>
</evidence>
<keyword evidence="8" id="KW-1185">Reference proteome</keyword>